<comment type="similarity">
    <text evidence="2 8">Belongs to the ammonia transporter channel (TC 1.A.11.2) family.</text>
</comment>
<dbReference type="EMBL" id="JALJOR010000010">
    <property type="protein sequence ID" value="KAK9810523.1"/>
    <property type="molecule type" value="Genomic_DNA"/>
</dbReference>
<organism evidence="11 12">
    <name type="scientific">[Myrmecia] bisecta</name>
    <dbReference type="NCBI Taxonomy" id="41462"/>
    <lineage>
        <taxon>Eukaryota</taxon>
        <taxon>Viridiplantae</taxon>
        <taxon>Chlorophyta</taxon>
        <taxon>core chlorophytes</taxon>
        <taxon>Trebouxiophyceae</taxon>
        <taxon>Trebouxiales</taxon>
        <taxon>Trebouxiaceae</taxon>
        <taxon>Myrmecia</taxon>
    </lineage>
</organism>
<dbReference type="InterPro" id="IPR018047">
    <property type="entry name" value="Ammonium_transpt_CS"/>
</dbReference>
<dbReference type="Gene3D" id="1.10.3430.10">
    <property type="entry name" value="Ammonium transporter AmtB like domains"/>
    <property type="match status" value="1"/>
</dbReference>
<feature type="chain" id="PRO_5043878446" description="Ammonium transporter" evidence="9">
    <location>
        <begin position="19"/>
        <end position="435"/>
    </location>
</feature>
<keyword evidence="3 8" id="KW-0813">Transport</keyword>
<keyword evidence="5 8" id="KW-1133">Transmembrane helix</keyword>
<evidence type="ECO:0000256" key="9">
    <source>
        <dbReference type="SAM" id="SignalP"/>
    </source>
</evidence>
<feature type="signal peptide" evidence="9">
    <location>
        <begin position="1"/>
        <end position="18"/>
    </location>
</feature>
<dbReference type="PANTHER" id="PTHR11730">
    <property type="entry name" value="AMMONIUM TRANSPORTER"/>
    <property type="match status" value="1"/>
</dbReference>
<evidence type="ECO:0000256" key="4">
    <source>
        <dbReference type="ARBA" id="ARBA00022692"/>
    </source>
</evidence>
<evidence type="ECO:0000256" key="6">
    <source>
        <dbReference type="ARBA" id="ARBA00023136"/>
    </source>
</evidence>
<dbReference type="GO" id="GO:0097272">
    <property type="term" value="P:ammonium homeostasis"/>
    <property type="evidence" value="ECO:0007669"/>
    <property type="project" value="TreeGrafter"/>
</dbReference>
<keyword evidence="6 8" id="KW-0472">Membrane</keyword>
<keyword evidence="4 8" id="KW-0812">Transmembrane</keyword>
<evidence type="ECO:0000313" key="12">
    <source>
        <dbReference type="Proteomes" id="UP001489004"/>
    </source>
</evidence>
<dbReference type="Proteomes" id="UP001489004">
    <property type="component" value="Unassembled WGS sequence"/>
</dbReference>
<keyword evidence="9" id="KW-0732">Signal</keyword>
<gene>
    <name evidence="11" type="ORF">WJX72_012129</name>
</gene>
<reference evidence="11 12" key="1">
    <citation type="journal article" date="2024" name="Nat. Commun.">
        <title>Phylogenomics reveals the evolutionary origins of lichenization in chlorophyte algae.</title>
        <authorList>
            <person name="Puginier C."/>
            <person name="Libourel C."/>
            <person name="Otte J."/>
            <person name="Skaloud P."/>
            <person name="Haon M."/>
            <person name="Grisel S."/>
            <person name="Petersen M."/>
            <person name="Berrin J.G."/>
            <person name="Delaux P.M."/>
            <person name="Dal Grande F."/>
            <person name="Keller J."/>
        </authorList>
    </citation>
    <scope>NUCLEOTIDE SEQUENCE [LARGE SCALE GENOMIC DNA]</scope>
    <source>
        <strain evidence="11 12">SAG 2043</strain>
    </source>
</reference>
<comment type="subcellular location">
    <subcellularLocation>
        <location evidence="8">Cell membrane</location>
        <topology evidence="8">Multi-pass membrane protein</topology>
    </subcellularLocation>
    <subcellularLocation>
        <location evidence="1">Membrane</location>
        <topology evidence="1">Multi-pass membrane protein</topology>
    </subcellularLocation>
</comment>
<dbReference type="SUPFAM" id="SSF111352">
    <property type="entry name" value="Ammonium transporter"/>
    <property type="match status" value="1"/>
</dbReference>
<evidence type="ECO:0000256" key="1">
    <source>
        <dbReference type="ARBA" id="ARBA00004141"/>
    </source>
</evidence>
<dbReference type="GO" id="GO:0008519">
    <property type="term" value="F:ammonium channel activity"/>
    <property type="evidence" value="ECO:0007669"/>
    <property type="project" value="InterPro"/>
</dbReference>
<feature type="transmembrane region" description="Helical" evidence="8">
    <location>
        <begin position="112"/>
        <end position="133"/>
    </location>
</feature>
<evidence type="ECO:0000256" key="8">
    <source>
        <dbReference type="RuleBase" id="RU362002"/>
    </source>
</evidence>
<comment type="caution">
    <text evidence="11">The sequence shown here is derived from an EMBL/GenBank/DDBJ whole genome shotgun (WGS) entry which is preliminary data.</text>
</comment>
<dbReference type="InterPro" id="IPR001905">
    <property type="entry name" value="Ammonium_transpt"/>
</dbReference>
<evidence type="ECO:0000256" key="7">
    <source>
        <dbReference type="ARBA" id="ARBA00023177"/>
    </source>
</evidence>
<dbReference type="PROSITE" id="PS01219">
    <property type="entry name" value="AMMONIUM_TRANSP"/>
    <property type="match status" value="1"/>
</dbReference>
<protein>
    <recommendedName>
        <fullName evidence="8">Ammonium transporter</fullName>
    </recommendedName>
</protein>
<dbReference type="InterPro" id="IPR029020">
    <property type="entry name" value="Ammonium/urea_transptr"/>
</dbReference>
<evidence type="ECO:0000256" key="2">
    <source>
        <dbReference type="ARBA" id="ARBA00005887"/>
    </source>
</evidence>
<dbReference type="NCBIfam" id="TIGR00836">
    <property type="entry name" value="amt"/>
    <property type="match status" value="1"/>
</dbReference>
<comment type="caution">
    <text evidence="8">Lacks conserved residue(s) required for the propagation of feature annotation.</text>
</comment>
<sequence length="435" mass="45881">MLLTGALVFFMQCGFALLESGSIRFKNTRNILLKNVVNTCLSGLVWWGIGQAFAQGGCAKHANAFIGTQYFFASDSSDNSLFFVRWFFGWVFCAVSVTLVSGALAERCQLRAYLLYTIWQTGITYPAVASWVWGLQGWLSPFRINCATGLSDILLSKTAGLIDYAGSANVHMTGGGAALVGCILLGPRIGRFAADGTVIEILGNNSAHQVLGTLILWLGWYGFNAGSTECVYGCMYTASKIAVNTSLAAAAGGVTSLVVTAALGHPGDVRPALNGILAGLVGITSGCSVVEPYAAVIIGGTAAVAYVYSAILLRKLRIDDPLDSVAVHFFGGIVGVLAPGFFATKANMILAYNLKGPPADWGVFYGGKGYQLGMQLLGALAVASWTLFMNGLLFGMLRALGWLRVSEKKEVEGLDHSQSIGTGVVGVLPCLFDSK</sequence>
<feature type="transmembrane region" description="Helical" evidence="8">
    <location>
        <begin position="83"/>
        <end position="105"/>
    </location>
</feature>
<evidence type="ECO:0000259" key="10">
    <source>
        <dbReference type="Pfam" id="PF00909"/>
    </source>
</evidence>
<feature type="transmembrane region" description="Helical" evidence="8">
    <location>
        <begin position="372"/>
        <end position="394"/>
    </location>
</feature>
<dbReference type="AlphaFoldDB" id="A0AAW1PPH7"/>
<dbReference type="PANTHER" id="PTHR11730:SF6">
    <property type="entry name" value="AMMONIUM TRANSPORTER"/>
    <property type="match status" value="1"/>
</dbReference>
<proteinExistence type="inferred from homology"/>
<dbReference type="Pfam" id="PF00909">
    <property type="entry name" value="Ammonium_transp"/>
    <property type="match status" value="1"/>
</dbReference>
<evidence type="ECO:0000256" key="3">
    <source>
        <dbReference type="ARBA" id="ARBA00022448"/>
    </source>
</evidence>
<accession>A0AAW1PPH7</accession>
<evidence type="ECO:0000256" key="5">
    <source>
        <dbReference type="ARBA" id="ARBA00022989"/>
    </source>
</evidence>
<feature type="transmembrane region" description="Helical" evidence="8">
    <location>
        <begin position="325"/>
        <end position="352"/>
    </location>
</feature>
<feature type="transmembrane region" description="Helical" evidence="8">
    <location>
        <begin position="293"/>
        <end position="313"/>
    </location>
</feature>
<name>A0AAW1PPH7_9CHLO</name>
<keyword evidence="12" id="KW-1185">Reference proteome</keyword>
<dbReference type="InterPro" id="IPR024041">
    <property type="entry name" value="NH4_transpt_AmtB-like_dom"/>
</dbReference>
<dbReference type="GO" id="GO:0005886">
    <property type="term" value="C:plasma membrane"/>
    <property type="evidence" value="ECO:0007669"/>
    <property type="project" value="UniProtKB-SubCell"/>
</dbReference>
<feature type="domain" description="Ammonium transporter AmtB-like" evidence="10">
    <location>
        <begin position="1"/>
        <end position="418"/>
    </location>
</feature>
<evidence type="ECO:0000313" key="11">
    <source>
        <dbReference type="EMBL" id="KAK9810523.1"/>
    </source>
</evidence>
<keyword evidence="7 8" id="KW-0924">Ammonia transport</keyword>